<dbReference type="InterPro" id="IPR015421">
    <property type="entry name" value="PyrdxlP-dep_Trfase_major"/>
</dbReference>
<proteinExistence type="predicted"/>
<evidence type="ECO:0000256" key="3">
    <source>
        <dbReference type="ARBA" id="ARBA00022553"/>
    </source>
</evidence>
<dbReference type="GO" id="GO:0008483">
    <property type="term" value="F:transaminase activity"/>
    <property type="evidence" value="ECO:0007669"/>
    <property type="project" value="UniProtKB-KW"/>
</dbReference>
<dbReference type="Gene3D" id="1.10.1200.10">
    <property type="entry name" value="ACP-like"/>
    <property type="match status" value="1"/>
</dbReference>
<evidence type="ECO:0000259" key="5">
    <source>
        <dbReference type="PROSITE" id="PS50075"/>
    </source>
</evidence>
<gene>
    <name evidence="6" type="ORF">SAMN06296036_104214</name>
</gene>
<dbReference type="Pfam" id="PF00550">
    <property type="entry name" value="PP-binding"/>
    <property type="match status" value="1"/>
</dbReference>
<keyword evidence="3" id="KW-0597">Phosphoprotein</keyword>
<comment type="cofactor">
    <cofactor evidence="1">
        <name>pyridoxal 5'-phosphate</name>
        <dbReference type="ChEBI" id="CHEBI:597326"/>
    </cofactor>
</comment>
<dbReference type="InterPro" id="IPR006162">
    <property type="entry name" value="Ppantetheine_attach_site"/>
</dbReference>
<dbReference type="InterPro" id="IPR015422">
    <property type="entry name" value="PyrdxlP-dep_Trfase_small"/>
</dbReference>
<keyword evidence="6" id="KW-0808">Transferase</keyword>
<dbReference type="Gene3D" id="3.90.1150.10">
    <property type="entry name" value="Aspartate Aminotransferase, domain 1"/>
    <property type="match status" value="1"/>
</dbReference>
<dbReference type="SUPFAM" id="SSF53383">
    <property type="entry name" value="PLP-dependent transferases"/>
    <property type="match status" value="1"/>
</dbReference>
<dbReference type="RefSeq" id="WP_159455215.1">
    <property type="nucleotide sequence ID" value="NZ_FWZT01000004.1"/>
</dbReference>
<dbReference type="Gene3D" id="3.40.640.10">
    <property type="entry name" value="Type I PLP-dependent aspartate aminotransferase-like (Major domain)"/>
    <property type="match status" value="1"/>
</dbReference>
<dbReference type="Pfam" id="PF00202">
    <property type="entry name" value="Aminotran_3"/>
    <property type="match status" value="1"/>
</dbReference>
<dbReference type="PANTHER" id="PTHR43713:SF3">
    <property type="entry name" value="GLUTAMATE-1-SEMIALDEHYDE 2,1-AMINOMUTASE 1, CHLOROPLASTIC-RELATED"/>
    <property type="match status" value="1"/>
</dbReference>
<keyword evidence="2" id="KW-0596">Phosphopantetheine</keyword>
<keyword evidence="4" id="KW-0663">Pyridoxal phosphate</keyword>
<accession>A0A1Y6BJY5</accession>
<evidence type="ECO:0000256" key="4">
    <source>
        <dbReference type="ARBA" id="ARBA00022898"/>
    </source>
</evidence>
<dbReference type="InterPro" id="IPR015424">
    <property type="entry name" value="PyrdxlP-dep_Trfase"/>
</dbReference>
<dbReference type="Proteomes" id="UP000192907">
    <property type="component" value="Unassembled WGS sequence"/>
</dbReference>
<dbReference type="InterPro" id="IPR009081">
    <property type="entry name" value="PP-bd_ACP"/>
</dbReference>
<evidence type="ECO:0000256" key="1">
    <source>
        <dbReference type="ARBA" id="ARBA00001933"/>
    </source>
</evidence>
<organism evidence="6 7">
    <name type="scientific">Pseudobacteriovorax antillogorgiicola</name>
    <dbReference type="NCBI Taxonomy" id="1513793"/>
    <lineage>
        <taxon>Bacteria</taxon>
        <taxon>Pseudomonadati</taxon>
        <taxon>Bdellovibrionota</taxon>
        <taxon>Oligoflexia</taxon>
        <taxon>Oligoflexales</taxon>
        <taxon>Pseudobacteriovoracaceae</taxon>
        <taxon>Pseudobacteriovorax</taxon>
    </lineage>
</organism>
<keyword evidence="7" id="KW-1185">Reference proteome</keyword>
<dbReference type="AlphaFoldDB" id="A0A1Y6BJY5"/>
<dbReference type="InterPro" id="IPR036736">
    <property type="entry name" value="ACP-like_sf"/>
</dbReference>
<dbReference type="STRING" id="1513793.SAMN06296036_104214"/>
<dbReference type="SUPFAM" id="SSF47336">
    <property type="entry name" value="ACP-like"/>
    <property type="match status" value="1"/>
</dbReference>
<dbReference type="PANTHER" id="PTHR43713">
    <property type="entry name" value="GLUTAMATE-1-SEMIALDEHYDE 2,1-AMINOMUTASE"/>
    <property type="match status" value="1"/>
</dbReference>
<reference evidence="7" key="1">
    <citation type="submission" date="2017-04" db="EMBL/GenBank/DDBJ databases">
        <authorList>
            <person name="Varghese N."/>
            <person name="Submissions S."/>
        </authorList>
    </citation>
    <scope>NUCLEOTIDE SEQUENCE [LARGE SCALE GENOMIC DNA]</scope>
    <source>
        <strain evidence="7">RKEM611</strain>
    </source>
</reference>
<dbReference type="InterPro" id="IPR005814">
    <property type="entry name" value="Aminotrans_3"/>
</dbReference>
<sequence length="628" mass="69231">MARNQELIDQLRTIFQDAAGADTQQWHQDDSFLALGLDSLLMTQVAATLKKTFKVKVGLRVLMESHDSLEKLGDFIAQRMPHDVRPTIKTQDSAKTPQLLEPNIGSTNRNSSNLIMAQIALMKQQLELLSTTPSNSPAPGPIMGETKMSTFRSAPTMKSPSKKSENFGAMAKIKRERFSLENQQKHAIQTFTEKYNKKTFKSKAFCQTHRQAYADPRVVTGFSPVLKELIYPIVTKQAQGARIWDLDDNSYIDYTCGFGSMFLGYQADFIQTALQQELSHGFAIGPQSHLAGEVANLFLELTGHERVSFANTGSEAVLGAIRIARTVTAKDKIVVFEGAYHGINDDVIVRGRYDKPIPGAPGISEAAVSQTIVLPYGEAESLEYIRQHGQDIAAVLVEPVQSRRPDFFPLAFLKQLRSLTRDVDSLMILDEVITGFRYTADGINGHHKIDADLVTYGKIPGGGLPIGAIAGKSSAMDTLDGGSWMFGDSSVPEVGVTYFAGTFVRHPLTLAAAKATLQHLKDAGPSLQETTAARAKVLCDGMNEIFKKHRVDFKVLRFSSQLYLKIPSHYPFGELFGAWLRYRGIHLLFGFPFFVSTAHSDSDIATTLQIMDELVAEMTNLNFLPTGG</sequence>
<keyword evidence="6" id="KW-0032">Aminotransferase</keyword>
<feature type="domain" description="Carrier" evidence="5">
    <location>
        <begin position="2"/>
        <end position="80"/>
    </location>
</feature>
<evidence type="ECO:0000313" key="6">
    <source>
        <dbReference type="EMBL" id="SMF07381.1"/>
    </source>
</evidence>
<dbReference type="GO" id="GO:0030170">
    <property type="term" value="F:pyridoxal phosphate binding"/>
    <property type="evidence" value="ECO:0007669"/>
    <property type="project" value="InterPro"/>
</dbReference>
<evidence type="ECO:0000313" key="7">
    <source>
        <dbReference type="Proteomes" id="UP000192907"/>
    </source>
</evidence>
<name>A0A1Y6BJY5_9BACT</name>
<dbReference type="EMBL" id="FWZT01000004">
    <property type="protein sequence ID" value="SMF07381.1"/>
    <property type="molecule type" value="Genomic_DNA"/>
</dbReference>
<dbReference type="PROSITE" id="PS00012">
    <property type="entry name" value="PHOSPHOPANTETHEINE"/>
    <property type="match status" value="1"/>
</dbReference>
<dbReference type="PROSITE" id="PS50075">
    <property type="entry name" value="CARRIER"/>
    <property type="match status" value="1"/>
</dbReference>
<protein>
    <submittedName>
        <fullName evidence="6">Glutamate-1-semialdehyde aminotransferase</fullName>
    </submittedName>
</protein>
<evidence type="ECO:0000256" key="2">
    <source>
        <dbReference type="ARBA" id="ARBA00022450"/>
    </source>
</evidence>